<dbReference type="EMBL" id="AAMS01000002">
    <property type="protein sequence ID" value="EAQ07409.1"/>
    <property type="molecule type" value="Genomic_DNA"/>
</dbReference>
<gene>
    <name evidence="2" type="ORF">SKA53_11268</name>
</gene>
<dbReference type="AlphaFoldDB" id="A3V228"/>
<dbReference type="Gene3D" id="3.30.160.390">
    <property type="entry name" value="Integrase, DNA-binding domain"/>
    <property type="match status" value="1"/>
</dbReference>
<dbReference type="RefSeq" id="WP_007206195.1">
    <property type="nucleotide sequence ID" value="NZ_CH672414.1"/>
</dbReference>
<dbReference type="eggNOG" id="COG0582">
    <property type="taxonomic scope" value="Bacteria"/>
</dbReference>
<comment type="caution">
    <text evidence="2">The sequence shown here is derived from an EMBL/GenBank/DDBJ whole genome shotgun (WGS) entry which is preliminary data.</text>
</comment>
<name>A3V228_9RHOB</name>
<dbReference type="InterPro" id="IPR025166">
    <property type="entry name" value="Integrase_DNA_bind_dom"/>
</dbReference>
<keyword evidence="3" id="KW-1185">Reference proteome</keyword>
<accession>A3V228</accession>
<evidence type="ECO:0000259" key="1">
    <source>
        <dbReference type="Pfam" id="PF13356"/>
    </source>
</evidence>
<reference evidence="2 3" key="1">
    <citation type="submission" date="2006-01" db="EMBL/GenBank/DDBJ databases">
        <authorList>
            <person name="Hagstrom A."/>
            <person name="Ferriera S."/>
            <person name="Johnson J."/>
            <person name="Kravitz S."/>
            <person name="Halpern A."/>
            <person name="Remington K."/>
            <person name="Beeson K."/>
            <person name="Tran B."/>
            <person name="Rogers Y.-H."/>
            <person name="Friedman R."/>
            <person name="Venter J.C."/>
        </authorList>
    </citation>
    <scope>NUCLEOTIDE SEQUENCE [LARGE SCALE GENOMIC DNA]</scope>
    <source>
        <strain evidence="2 3">SKA53</strain>
    </source>
</reference>
<evidence type="ECO:0000313" key="3">
    <source>
        <dbReference type="Proteomes" id="UP000004507"/>
    </source>
</evidence>
<sequence length="267" mass="29095">MGQSETAPFIEGRQSAMLNKLKLAGLGGVPSAQHARFTKRKSDQQGWTAGVFLKSRANGDRVWLQRIMIDGKRREIELGSFLTLSLAEAREAAQENRKTIAEGGDIFAELRKQHRQDIRDRIRRLSAKLSEPASLRTPQPVLQDEVLTPLPLDVEPPTAPITQTASEESDVAKVRALGPHIDAALSVILDAVPADIDSGYVSQDMLALSTACGVEMLERACRITLEMGDCTLLSIVAILDQDAATTDEADNANIIAHSNIRGAEHFH</sequence>
<organism evidence="2 3">
    <name type="scientific">Yoonia vestfoldensis SKA53</name>
    <dbReference type="NCBI Taxonomy" id="314232"/>
    <lineage>
        <taxon>Bacteria</taxon>
        <taxon>Pseudomonadati</taxon>
        <taxon>Pseudomonadota</taxon>
        <taxon>Alphaproteobacteria</taxon>
        <taxon>Rhodobacterales</taxon>
        <taxon>Paracoccaceae</taxon>
        <taxon>Yoonia</taxon>
    </lineage>
</organism>
<proteinExistence type="predicted"/>
<dbReference type="OrthoDB" id="9795573at2"/>
<dbReference type="InterPro" id="IPR038488">
    <property type="entry name" value="Integrase_DNA-bd_sf"/>
</dbReference>
<dbReference type="Pfam" id="PF13356">
    <property type="entry name" value="Arm-DNA-bind_3"/>
    <property type="match status" value="1"/>
</dbReference>
<evidence type="ECO:0000313" key="2">
    <source>
        <dbReference type="EMBL" id="EAQ07409.1"/>
    </source>
</evidence>
<dbReference type="Proteomes" id="UP000004507">
    <property type="component" value="Unassembled WGS sequence"/>
</dbReference>
<feature type="domain" description="Integrase DNA-binding" evidence="1">
    <location>
        <begin position="40"/>
        <end position="112"/>
    </location>
</feature>
<dbReference type="HOGENOM" id="CLU_1061039_0_0_5"/>
<protein>
    <submittedName>
        <fullName evidence="2">Site-specfic recombinase, phage integrase family</fullName>
    </submittedName>
</protein>
<dbReference type="STRING" id="314232.SKA53_11268"/>